<dbReference type="EMBL" id="RJJG01000003">
    <property type="protein sequence ID" value="RNI09651.1"/>
    <property type="molecule type" value="Genomic_DNA"/>
</dbReference>
<evidence type="ECO:0000259" key="2">
    <source>
        <dbReference type="Pfam" id="PF13938"/>
    </source>
</evidence>
<evidence type="ECO:0000313" key="4">
    <source>
        <dbReference type="EMBL" id="RNI09651.1"/>
    </source>
</evidence>
<evidence type="ECO:0000259" key="1">
    <source>
        <dbReference type="Pfam" id="PF04016"/>
    </source>
</evidence>
<sequence>MSDMLTRLIDRLCEENADTFHENIVDEIALGVVYSGARIGNHGGVASTQIPQSAHCETFSSAGKMHNNPLPQILEMGKSSNSLKRTVATSALNAFIKKTGEEISSYESSDTSVLDIIKNNDKVAMVGHFAPMIPGILKKASTLYVAEKRPIKDERITIVPEQELKETIASSDVAIITGTTLLNNSLDPLMESVKQASNAILLGPTTPLYPDLFFEKGFTAVMGTRIDDAPTMLRIVSQAGGTKQIHKNCGTKISFVQ</sequence>
<dbReference type="KEGG" id="mhaz:BHR79_07170"/>
<feature type="domain" description="DUF4213" evidence="2">
    <location>
        <begin position="17"/>
        <end position="95"/>
    </location>
</feature>
<evidence type="ECO:0000313" key="7">
    <source>
        <dbReference type="Proteomes" id="UP000198669"/>
    </source>
</evidence>
<reference evidence="4 8" key="3">
    <citation type="submission" date="2018-10" db="EMBL/GenBank/DDBJ databases">
        <title>Cultivation of a novel Methanohalophilus strain from Kebrit Deep of the Red Sea and a genomic comparison of members of the genus Methanohalophilus.</title>
        <authorList>
            <person name="Guan Y."/>
            <person name="Ngugi D.K."/>
            <person name="Stingl U."/>
        </authorList>
    </citation>
    <scope>NUCLEOTIDE SEQUENCE [LARGE SCALE GENOMIC DNA]</scope>
    <source>
        <strain evidence="4 8">DSM 3094</strain>
    </source>
</reference>
<reference evidence="3 6" key="1">
    <citation type="submission" date="2016-10" db="EMBL/GenBank/DDBJ databases">
        <title>Methanohalophilus halophilus.</title>
        <authorList>
            <person name="L'haridon S."/>
        </authorList>
    </citation>
    <scope>NUCLEOTIDE SEQUENCE [LARGE SCALE GENOMIC DNA]</scope>
    <source>
        <strain evidence="3 6">Z-7982</strain>
    </source>
</reference>
<dbReference type="EMBL" id="CP017921">
    <property type="protein sequence ID" value="APH39284.1"/>
    <property type="molecule type" value="Genomic_DNA"/>
</dbReference>
<protein>
    <recommendedName>
        <fullName evidence="9">DUF364 domain-containing protein</fullName>
    </recommendedName>
</protein>
<dbReference type="Pfam" id="PF13938">
    <property type="entry name" value="DUF4213"/>
    <property type="match status" value="1"/>
</dbReference>
<dbReference type="InterPro" id="IPR025251">
    <property type="entry name" value="DUF4213"/>
</dbReference>
<feature type="domain" description="Putative heavy-metal chelation" evidence="1">
    <location>
        <begin position="115"/>
        <end position="253"/>
    </location>
</feature>
<dbReference type="SUPFAM" id="SSF159713">
    <property type="entry name" value="Dhaf3308-like"/>
    <property type="match status" value="1"/>
</dbReference>
<dbReference type="EMBL" id="FNMU01000003">
    <property type="protein sequence ID" value="SDW51188.1"/>
    <property type="molecule type" value="Genomic_DNA"/>
</dbReference>
<evidence type="ECO:0008006" key="9">
    <source>
        <dbReference type="Google" id="ProtNLM"/>
    </source>
</evidence>
<dbReference type="Gene3D" id="3.40.50.11590">
    <property type="match status" value="1"/>
</dbReference>
<dbReference type="Proteomes" id="UP000186879">
    <property type="component" value="Chromosome"/>
</dbReference>
<dbReference type="AlphaFoldDB" id="A0A1L3Q326"/>
<dbReference type="Proteomes" id="UP000198669">
    <property type="component" value="Unassembled WGS sequence"/>
</dbReference>
<organism evidence="3 6">
    <name type="scientific">Methanohalophilus halophilus</name>
    <dbReference type="NCBI Taxonomy" id="2177"/>
    <lineage>
        <taxon>Archaea</taxon>
        <taxon>Methanobacteriati</taxon>
        <taxon>Methanobacteriota</taxon>
        <taxon>Stenosarchaea group</taxon>
        <taxon>Methanomicrobia</taxon>
        <taxon>Methanosarcinales</taxon>
        <taxon>Methanosarcinaceae</taxon>
        <taxon>Methanohalophilus</taxon>
    </lineage>
</organism>
<reference evidence="5 7" key="2">
    <citation type="submission" date="2016-10" db="EMBL/GenBank/DDBJ databases">
        <authorList>
            <person name="de Groot N.N."/>
        </authorList>
    </citation>
    <scope>NUCLEOTIDE SEQUENCE [LARGE SCALE GENOMIC DNA]</scope>
    <source>
        <strain evidence="5 7">Z-7982</strain>
    </source>
</reference>
<dbReference type="RefSeq" id="WP_072561717.1">
    <property type="nucleotide sequence ID" value="NZ_CP017921.1"/>
</dbReference>
<proteinExistence type="predicted"/>
<accession>A0A1L3Q326</accession>
<dbReference type="GeneID" id="30583535"/>
<dbReference type="STRING" id="2177.BHR79_07170"/>
<evidence type="ECO:0000313" key="5">
    <source>
        <dbReference type="EMBL" id="SDW51188.1"/>
    </source>
</evidence>
<keyword evidence="6" id="KW-1185">Reference proteome</keyword>
<dbReference type="InterPro" id="IPR007161">
    <property type="entry name" value="DUF364"/>
</dbReference>
<evidence type="ECO:0000313" key="3">
    <source>
        <dbReference type="EMBL" id="APH39284.1"/>
    </source>
</evidence>
<dbReference type="Proteomes" id="UP000267921">
    <property type="component" value="Unassembled WGS sequence"/>
</dbReference>
<dbReference type="OrthoDB" id="116403at2157"/>
<dbReference type="Pfam" id="PF04016">
    <property type="entry name" value="DUF364"/>
    <property type="match status" value="1"/>
</dbReference>
<name>A0A1L3Q326_9EURY</name>
<evidence type="ECO:0000313" key="8">
    <source>
        <dbReference type="Proteomes" id="UP000267921"/>
    </source>
</evidence>
<evidence type="ECO:0000313" key="6">
    <source>
        <dbReference type="Proteomes" id="UP000186879"/>
    </source>
</evidence>
<gene>
    <name evidence="3" type="ORF">BHR79_07170</name>
    <name evidence="4" type="ORF">EFE40_03065</name>
    <name evidence="5" type="ORF">SAMN04515625_1077</name>
</gene>